<dbReference type="EMBL" id="BPTR01000001">
    <property type="protein sequence ID" value="GJG28205.1"/>
    <property type="molecule type" value="Genomic_DNA"/>
</dbReference>
<reference evidence="2" key="1">
    <citation type="submission" date="2021-08" db="EMBL/GenBank/DDBJ databases">
        <title>Prevotella lacticifex sp. nov., isolated from rumen of cow.</title>
        <authorList>
            <person name="Shinkai T."/>
            <person name="Ikeyama N."/>
            <person name="Kumagai M."/>
            <person name="Ohmori H."/>
            <person name="Sakamoto M."/>
            <person name="Ohkuma M."/>
            <person name="Mitsumori M."/>
        </authorList>
    </citation>
    <scope>NUCLEOTIDE SEQUENCE</scope>
    <source>
        <strain evidence="2">DSM 11371</strain>
    </source>
</reference>
<evidence type="ECO:0000313" key="2">
    <source>
        <dbReference type="EMBL" id="GJG28205.1"/>
    </source>
</evidence>
<sequence>MNKKALICFIIIGSVLLTTIVSLSYNLNAQKKQNQDMLELAELDKKELEDQYQEFANQYGDMKDMITDKEISSQLGIQQTKAQQILKKIKVTDPHNAQELARLKKQLPSFKNVLKAYMNQLDSLRKTNSNLIAENARVKEQFDEATNLITGLNTQNRDLSYKVAIASQLNVDDVNLLFKNKRGKTTKKPKKAKTIEITFNIAKNPTAPKDNKNMTVVVKSPNKDYNTSKTIRYNGQRTPVSISIPLHEDEELEKGIYQVTILSNGKLLDKESYTIK</sequence>
<organism evidence="2 3">
    <name type="scientific">Segatella bryantii</name>
    <name type="common">Prevotella bryantii</name>
    <dbReference type="NCBI Taxonomy" id="77095"/>
    <lineage>
        <taxon>Bacteria</taxon>
        <taxon>Pseudomonadati</taxon>
        <taxon>Bacteroidota</taxon>
        <taxon>Bacteroidia</taxon>
        <taxon>Bacteroidales</taxon>
        <taxon>Prevotellaceae</taxon>
        <taxon>Segatella</taxon>
    </lineage>
</organism>
<dbReference type="Proteomes" id="UP000887043">
    <property type="component" value="Unassembled WGS sequence"/>
</dbReference>
<evidence type="ECO:0000313" key="3">
    <source>
        <dbReference type="Proteomes" id="UP000887043"/>
    </source>
</evidence>
<comment type="caution">
    <text evidence="2">The sequence shown here is derived from an EMBL/GenBank/DDBJ whole genome shotgun (WGS) entry which is preliminary data.</text>
</comment>
<dbReference type="AlphaFoldDB" id="A0AA37HWL1"/>
<keyword evidence="1" id="KW-0175">Coiled coil</keyword>
<feature type="coiled-coil region" evidence="1">
    <location>
        <begin position="100"/>
        <end position="148"/>
    </location>
</feature>
<proteinExistence type="predicted"/>
<gene>
    <name evidence="2" type="ORF">PRRU23_19050</name>
</gene>
<dbReference type="RefSeq" id="WP_006282034.1">
    <property type="nucleotide sequence ID" value="NZ_BPTR01000001.1"/>
</dbReference>
<accession>A0AA37HWL1</accession>
<evidence type="ECO:0000256" key="1">
    <source>
        <dbReference type="SAM" id="Coils"/>
    </source>
</evidence>
<evidence type="ECO:0008006" key="4">
    <source>
        <dbReference type="Google" id="ProtNLM"/>
    </source>
</evidence>
<name>A0AA37HWL1_SEGBR</name>
<protein>
    <recommendedName>
        <fullName evidence="4">Chromosome partitioning protein ParA</fullName>
    </recommendedName>
</protein>
<feature type="coiled-coil region" evidence="1">
    <location>
        <begin position="31"/>
        <end position="65"/>
    </location>
</feature>